<proteinExistence type="predicted"/>
<name>A0ACD0NXQ5_9BASI</name>
<protein>
    <submittedName>
        <fullName evidence="1">Uncharacterized protein</fullName>
    </submittedName>
</protein>
<dbReference type="Proteomes" id="UP000245626">
    <property type="component" value="Unassembled WGS sequence"/>
</dbReference>
<reference evidence="1 2" key="1">
    <citation type="journal article" date="2018" name="Mol. Biol. Evol.">
        <title>Broad Genomic Sampling Reveals a Smut Pathogenic Ancestry of the Fungal Clade Ustilaginomycotina.</title>
        <authorList>
            <person name="Kijpornyongpan T."/>
            <person name="Mondo S.J."/>
            <person name="Barry K."/>
            <person name="Sandor L."/>
            <person name="Lee J."/>
            <person name="Lipzen A."/>
            <person name="Pangilinan J."/>
            <person name="LaButti K."/>
            <person name="Hainaut M."/>
            <person name="Henrissat B."/>
            <person name="Grigoriev I.V."/>
            <person name="Spatafora J.W."/>
            <person name="Aime M.C."/>
        </authorList>
    </citation>
    <scope>NUCLEOTIDE SEQUENCE [LARGE SCALE GENOMIC DNA]</scope>
    <source>
        <strain evidence="1 2">SA 807</strain>
    </source>
</reference>
<gene>
    <name evidence="1" type="ORF">IE53DRAFT_88410</name>
</gene>
<evidence type="ECO:0000313" key="1">
    <source>
        <dbReference type="EMBL" id="PWN50566.1"/>
    </source>
</evidence>
<dbReference type="EMBL" id="KZ819918">
    <property type="protein sequence ID" value="PWN50566.1"/>
    <property type="molecule type" value="Genomic_DNA"/>
</dbReference>
<accession>A0ACD0NXQ5</accession>
<keyword evidence="2" id="KW-1185">Reference proteome</keyword>
<evidence type="ECO:0000313" key="2">
    <source>
        <dbReference type="Proteomes" id="UP000245626"/>
    </source>
</evidence>
<sequence>MGSCYPRQRRNRNQALPPSPATIACHPLEAKPTWLAIRFAASRTPPFSRTWPSGVEQPSSRSLPPLELEAFMIGKRGVIGSRRVESQARPIGRLRLSSVIKVAHKSQLDRLTKNLDIRIRQDLNKVRFLGVEHKKGAQSHVGPVSVGSWGALAQTPPRATSGFEFKRTSVSIEEAFTSMVGNPKLSDSSEIESLRERIKAQGRRRGERERGREGERETQTD</sequence>
<organism evidence="1 2">
    <name type="scientific">Violaceomyces palustris</name>
    <dbReference type="NCBI Taxonomy" id="1673888"/>
    <lineage>
        <taxon>Eukaryota</taxon>
        <taxon>Fungi</taxon>
        <taxon>Dikarya</taxon>
        <taxon>Basidiomycota</taxon>
        <taxon>Ustilaginomycotina</taxon>
        <taxon>Ustilaginomycetes</taxon>
        <taxon>Violaceomycetales</taxon>
        <taxon>Violaceomycetaceae</taxon>
        <taxon>Violaceomyces</taxon>
    </lineage>
</organism>